<comment type="subunit">
    <text evidence="13">F-type ATPases have 2 components, F(1) - the catalytic core - and F(0) - the membrane proton channel. F(1) has five subunits: alpha(3), beta(3), gamma(1), delta(1), epsilon(1). F(0) has three main subunits: a(1), b(2) and c(10-14). The alpha and beta chains form an alternating ring which encloses part of the gamma chain. F(1) is attached to F(0) by a central stalk formed by the gamma and epsilon chains, while a peripheral stalk is formed by the delta and b chains.</text>
</comment>
<dbReference type="InterPro" id="IPR005864">
    <property type="entry name" value="ATP_synth_F0_bsu_bac"/>
</dbReference>
<dbReference type="SUPFAM" id="SSF81573">
    <property type="entry name" value="F1F0 ATP synthase subunit B, membrane domain"/>
    <property type="match status" value="1"/>
</dbReference>
<dbReference type="InterPro" id="IPR028987">
    <property type="entry name" value="ATP_synth_B-like_membr_sf"/>
</dbReference>
<reference evidence="16 17" key="1">
    <citation type="journal article" date="2019" name="Sci. Rep.">
        <title>Sulfobacillus thermotolerans: new insights into resistance and metabolic capacities of acidophilic chemolithotrophs.</title>
        <authorList>
            <person name="Panyushkina A.E."/>
            <person name="Babenko V.V."/>
            <person name="Nikitina A.S."/>
            <person name="Selezneva O.V."/>
            <person name="Tsaplina I.A."/>
            <person name="Letarova M.A."/>
            <person name="Kostryukova E.S."/>
            <person name="Letarov A.V."/>
        </authorList>
    </citation>
    <scope>NUCLEOTIDE SEQUENCE [LARGE SCALE GENOMIC DNA]</scope>
    <source>
        <strain evidence="16 17">Kr1</strain>
    </source>
</reference>
<keyword evidence="5 13" id="KW-0812">Transmembrane</keyword>
<evidence type="ECO:0000256" key="1">
    <source>
        <dbReference type="ARBA" id="ARBA00005513"/>
    </source>
</evidence>
<dbReference type="RefSeq" id="WP_103376188.1">
    <property type="nucleotide sequence ID" value="NZ_CP133983.1"/>
</dbReference>
<dbReference type="NCBIfam" id="TIGR01144">
    <property type="entry name" value="ATP_synt_b"/>
    <property type="match status" value="1"/>
</dbReference>
<evidence type="ECO:0000256" key="2">
    <source>
        <dbReference type="ARBA" id="ARBA00022448"/>
    </source>
</evidence>
<comment type="subcellular location">
    <subcellularLocation>
        <location evidence="13">Cell membrane</location>
        <topology evidence="13">Single-pass membrane protein</topology>
    </subcellularLocation>
    <subcellularLocation>
        <location evidence="12">Endomembrane system</location>
        <topology evidence="12">Single-pass membrane protein</topology>
    </subcellularLocation>
</comment>
<dbReference type="InterPro" id="IPR002146">
    <property type="entry name" value="ATP_synth_b/b'su_bac/chlpt"/>
</dbReference>
<keyword evidence="8 13" id="KW-0406">Ion transport</keyword>
<keyword evidence="6 13" id="KW-0375">Hydrogen ion transport</keyword>
<dbReference type="Proteomes" id="UP000325292">
    <property type="component" value="Chromosome"/>
</dbReference>
<evidence type="ECO:0000256" key="15">
    <source>
        <dbReference type="SAM" id="Coils"/>
    </source>
</evidence>
<dbReference type="EMBL" id="CP019454">
    <property type="protein sequence ID" value="AUW94747.1"/>
    <property type="molecule type" value="Genomic_DNA"/>
</dbReference>
<dbReference type="HAMAP" id="MF_01398">
    <property type="entry name" value="ATP_synth_b_bprime"/>
    <property type="match status" value="1"/>
</dbReference>
<evidence type="ECO:0000256" key="4">
    <source>
        <dbReference type="ARBA" id="ARBA00022547"/>
    </source>
</evidence>
<evidence type="ECO:0000256" key="8">
    <source>
        <dbReference type="ARBA" id="ARBA00023065"/>
    </source>
</evidence>
<evidence type="ECO:0000256" key="14">
    <source>
        <dbReference type="RuleBase" id="RU003848"/>
    </source>
</evidence>
<dbReference type="PANTHER" id="PTHR33445">
    <property type="entry name" value="ATP SYNTHASE SUBUNIT B', CHLOROPLASTIC"/>
    <property type="match status" value="1"/>
</dbReference>
<keyword evidence="10 13" id="KW-0066">ATP synthesis</keyword>
<evidence type="ECO:0000313" key="16">
    <source>
        <dbReference type="EMBL" id="AUW94747.1"/>
    </source>
</evidence>
<proteinExistence type="inferred from homology"/>
<dbReference type="CDD" id="cd06503">
    <property type="entry name" value="ATP-synt_Fo_b"/>
    <property type="match status" value="1"/>
</dbReference>
<protein>
    <recommendedName>
        <fullName evidence="13">ATP synthase subunit b</fullName>
    </recommendedName>
    <alternativeName>
        <fullName evidence="13">ATP synthase F(0) sector subunit b</fullName>
    </alternativeName>
    <alternativeName>
        <fullName evidence="13">ATPase subunit I</fullName>
    </alternativeName>
    <alternativeName>
        <fullName evidence="13">F-type ATPase subunit b</fullName>
        <shortName evidence="13">F-ATPase subunit b</shortName>
    </alternativeName>
</protein>
<evidence type="ECO:0000256" key="6">
    <source>
        <dbReference type="ARBA" id="ARBA00022781"/>
    </source>
</evidence>
<dbReference type="InterPro" id="IPR050059">
    <property type="entry name" value="ATP_synthase_B_chain"/>
</dbReference>
<evidence type="ECO:0000256" key="10">
    <source>
        <dbReference type="ARBA" id="ARBA00023310"/>
    </source>
</evidence>
<organism evidence="16 17">
    <name type="scientific">Sulfobacillus thermotolerans</name>
    <dbReference type="NCBI Taxonomy" id="338644"/>
    <lineage>
        <taxon>Bacteria</taxon>
        <taxon>Bacillati</taxon>
        <taxon>Bacillota</taxon>
        <taxon>Clostridia</taxon>
        <taxon>Eubacteriales</taxon>
        <taxon>Clostridiales Family XVII. Incertae Sedis</taxon>
        <taxon>Sulfobacillus</taxon>
    </lineage>
</organism>
<evidence type="ECO:0000256" key="5">
    <source>
        <dbReference type="ARBA" id="ARBA00022692"/>
    </source>
</evidence>
<evidence type="ECO:0000256" key="11">
    <source>
        <dbReference type="ARBA" id="ARBA00025198"/>
    </source>
</evidence>
<comment type="function">
    <text evidence="11 13">F(1)F(0) ATP synthase produces ATP from ADP in the presence of a proton or sodium gradient. F-type ATPases consist of two structural domains, F(1) containing the extramembraneous catalytic core and F(0) containing the membrane proton channel, linked together by a central stalk and a peripheral stalk. During catalysis, ATP synthesis in the catalytic domain of F(1) is coupled via a rotary mechanism of the central stalk subunits to proton translocation.</text>
</comment>
<dbReference type="PANTHER" id="PTHR33445:SF1">
    <property type="entry name" value="ATP SYNTHASE SUBUNIT B"/>
    <property type="match status" value="1"/>
</dbReference>
<feature type="coiled-coil region" evidence="15">
    <location>
        <begin position="51"/>
        <end position="100"/>
    </location>
</feature>
<evidence type="ECO:0000256" key="12">
    <source>
        <dbReference type="ARBA" id="ARBA00037847"/>
    </source>
</evidence>
<evidence type="ECO:0000256" key="13">
    <source>
        <dbReference type="HAMAP-Rule" id="MF_01398"/>
    </source>
</evidence>
<feature type="transmembrane region" description="Helical" evidence="13">
    <location>
        <begin position="12"/>
        <end position="30"/>
    </location>
</feature>
<keyword evidence="2 13" id="KW-0813">Transport</keyword>
<dbReference type="Pfam" id="PF00430">
    <property type="entry name" value="ATP-synt_B"/>
    <property type="match status" value="1"/>
</dbReference>
<keyword evidence="3 13" id="KW-1003">Cell membrane</keyword>
<keyword evidence="15" id="KW-0175">Coiled coil</keyword>
<keyword evidence="17" id="KW-1185">Reference proteome</keyword>
<keyword evidence="9 13" id="KW-0472">Membrane</keyword>
<keyword evidence="4 13" id="KW-0138">CF(0)</keyword>
<name>A0ABN5H224_9FIRM</name>
<gene>
    <name evidence="13" type="primary">atpF</name>
    <name evidence="16" type="ORF">BXT84_12995</name>
</gene>
<comment type="function">
    <text evidence="13">Component of the F(0) channel, it forms part of the peripheral stalk, linking F(1) to F(0).</text>
</comment>
<keyword evidence="7 13" id="KW-1133">Transmembrane helix</keyword>
<evidence type="ECO:0000313" key="17">
    <source>
        <dbReference type="Proteomes" id="UP000325292"/>
    </source>
</evidence>
<accession>A0ABN5H224</accession>
<evidence type="ECO:0000256" key="7">
    <source>
        <dbReference type="ARBA" id="ARBA00022989"/>
    </source>
</evidence>
<evidence type="ECO:0000256" key="3">
    <source>
        <dbReference type="ARBA" id="ARBA00022475"/>
    </source>
</evidence>
<evidence type="ECO:0000256" key="9">
    <source>
        <dbReference type="ARBA" id="ARBA00023136"/>
    </source>
</evidence>
<sequence>MSSTSLTLGNMIAGVLQWVILLILMRLYVYKPLLAAMQKRRENIGKQIHDADALREEAEKFASERESLLKQAREDAKTLIAQARREGEEEAKKIVEAAQREASYRQRTALEEIQRERDNALQTIRSEVAGLVMHATGKLLERNLDAKDQERYLDEVLQDAGQLQ</sequence>
<comment type="similarity">
    <text evidence="1 13 14">Belongs to the ATPase B chain family.</text>
</comment>